<reference evidence="1 2" key="1">
    <citation type="journal article" date="2022" name="Hortic Res">
        <title>A haplotype resolved chromosomal level avocado genome allows analysis of novel avocado genes.</title>
        <authorList>
            <person name="Nath O."/>
            <person name="Fletcher S.J."/>
            <person name="Hayward A."/>
            <person name="Shaw L.M."/>
            <person name="Masouleh A.K."/>
            <person name="Furtado A."/>
            <person name="Henry R.J."/>
            <person name="Mitter N."/>
        </authorList>
    </citation>
    <scope>NUCLEOTIDE SEQUENCE [LARGE SCALE GENOMIC DNA]</scope>
    <source>
        <strain evidence="2">cv. Hass</strain>
    </source>
</reference>
<evidence type="ECO:0000313" key="2">
    <source>
        <dbReference type="Proteomes" id="UP001234297"/>
    </source>
</evidence>
<dbReference type="Proteomes" id="UP001234297">
    <property type="component" value="Chromosome 11"/>
</dbReference>
<name>A0ACC2KU14_PERAE</name>
<dbReference type="EMBL" id="CM056819">
    <property type="protein sequence ID" value="KAJ8624565.1"/>
    <property type="molecule type" value="Genomic_DNA"/>
</dbReference>
<proteinExistence type="predicted"/>
<organism evidence="1 2">
    <name type="scientific">Persea americana</name>
    <name type="common">Avocado</name>
    <dbReference type="NCBI Taxonomy" id="3435"/>
    <lineage>
        <taxon>Eukaryota</taxon>
        <taxon>Viridiplantae</taxon>
        <taxon>Streptophyta</taxon>
        <taxon>Embryophyta</taxon>
        <taxon>Tracheophyta</taxon>
        <taxon>Spermatophyta</taxon>
        <taxon>Magnoliopsida</taxon>
        <taxon>Magnoliidae</taxon>
        <taxon>Laurales</taxon>
        <taxon>Lauraceae</taxon>
        <taxon>Persea</taxon>
    </lineage>
</organism>
<sequence length="104" mass="11292">MLLHYSTAGLITIITGVYGSTNPSLRKDLWAMLIYSSSTTLPRFATSNTDQYGAQRTPSMVLAYGVKPAALPPSFTKEALGYLAMVRASMCGTTPRQQMLHLSC</sequence>
<gene>
    <name evidence="1" type="ORF">MRB53_033095</name>
</gene>
<comment type="caution">
    <text evidence="1">The sequence shown here is derived from an EMBL/GenBank/DDBJ whole genome shotgun (WGS) entry which is preliminary data.</text>
</comment>
<evidence type="ECO:0000313" key="1">
    <source>
        <dbReference type="EMBL" id="KAJ8624565.1"/>
    </source>
</evidence>
<keyword evidence="2" id="KW-1185">Reference proteome</keyword>
<protein>
    <submittedName>
        <fullName evidence="1">Uncharacterized protein</fullName>
    </submittedName>
</protein>
<accession>A0ACC2KU14</accession>